<sequence length="222" mass="23669">MAAPTGNAAFLLLLLSACCAATLACDPSGAKFGYVGSVGPDHWGALSPNFTACAVGTNQSPIDIATAAAVCDPALQPLRRDYTVANATLVDNVFNIALRFDAGGGNVIVGGKQYRLKQMHWHSPSEHTVDGQRFPVELHMVHASDDGNVTVVATLYRFGRPDPFLSQVTYLLCHVFERSTLLRACCFAAHERTNGCSCRTSSPRSPPRAATPRRAPRCPPAS</sequence>
<evidence type="ECO:0000256" key="5">
    <source>
        <dbReference type="ARBA" id="ARBA00023239"/>
    </source>
</evidence>
<comment type="cofactor">
    <cofactor evidence="1 6">
        <name>Zn(2+)</name>
        <dbReference type="ChEBI" id="CHEBI:29105"/>
    </cofactor>
</comment>
<evidence type="ECO:0000313" key="10">
    <source>
        <dbReference type="Proteomes" id="UP000823388"/>
    </source>
</evidence>
<dbReference type="EC" id="4.2.1.1" evidence="2 6"/>
<comment type="caution">
    <text evidence="9">The sequence shown here is derived from an EMBL/GenBank/DDBJ whole genome shotgun (WGS) entry which is preliminary data.</text>
</comment>
<dbReference type="InterPro" id="IPR018338">
    <property type="entry name" value="Carbonic_anhydrase_a-class_CS"/>
</dbReference>
<dbReference type="InterPro" id="IPR001148">
    <property type="entry name" value="CA_dom"/>
</dbReference>
<reference evidence="9" key="1">
    <citation type="submission" date="2020-05" db="EMBL/GenBank/DDBJ databases">
        <title>WGS assembly of Panicum virgatum.</title>
        <authorList>
            <person name="Lovell J.T."/>
            <person name="Jenkins J."/>
            <person name="Shu S."/>
            <person name="Juenger T.E."/>
            <person name="Schmutz J."/>
        </authorList>
    </citation>
    <scope>NUCLEOTIDE SEQUENCE</scope>
    <source>
        <strain evidence="9">AP13</strain>
    </source>
</reference>
<gene>
    <name evidence="9" type="ORF">PVAP13_7KG087400</name>
</gene>
<evidence type="ECO:0000256" key="6">
    <source>
        <dbReference type="RuleBase" id="RU367011"/>
    </source>
</evidence>
<name>A0A8T0QM08_PANVG</name>
<feature type="domain" description="Alpha-carbonic anhydrase" evidence="8">
    <location>
        <begin position="30"/>
        <end position="222"/>
    </location>
</feature>
<keyword evidence="5 6" id="KW-0456">Lyase</keyword>
<evidence type="ECO:0000256" key="1">
    <source>
        <dbReference type="ARBA" id="ARBA00001947"/>
    </source>
</evidence>
<dbReference type="InterPro" id="IPR036398">
    <property type="entry name" value="CA_dom_sf"/>
</dbReference>
<keyword evidence="4 6" id="KW-0862">Zinc</keyword>
<dbReference type="GO" id="GO:0006730">
    <property type="term" value="P:one-carbon metabolic process"/>
    <property type="evidence" value="ECO:0007669"/>
    <property type="project" value="TreeGrafter"/>
</dbReference>
<feature type="region of interest" description="Disordered" evidence="7">
    <location>
        <begin position="194"/>
        <end position="222"/>
    </location>
</feature>
<accession>A0A8T0QM08</accession>
<dbReference type="Proteomes" id="UP000823388">
    <property type="component" value="Chromosome 7K"/>
</dbReference>
<dbReference type="InterPro" id="IPR023561">
    <property type="entry name" value="Carbonic_anhydrase_a-class"/>
</dbReference>
<evidence type="ECO:0000256" key="3">
    <source>
        <dbReference type="ARBA" id="ARBA00022723"/>
    </source>
</evidence>
<feature type="chain" id="PRO_5035963423" description="Carbonic anhydrase" evidence="6">
    <location>
        <begin position="25"/>
        <end position="222"/>
    </location>
</feature>
<dbReference type="InterPro" id="IPR041891">
    <property type="entry name" value="Alpha_CA_prokaryot-like"/>
</dbReference>
<dbReference type="GO" id="GO:0004089">
    <property type="term" value="F:carbonate dehydratase activity"/>
    <property type="evidence" value="ECO:0007669"/>
    <property type="project" value="UniProtKB-UniRule"/>
</dbReference>
<keyword evidence="6" id="KW-0732">Signal</keyword>
<protein>
    <recommendedName>
        <fullName evidence="2 6">Carbonic anhydrase</fullName>
        <ecNumber evidence="2 6">4.2.1.1</ecNumber>
    </recommendedName>
</protein>
<proteinExistence type="inferred from homology"/>
<feature type="compositionally biased region" description="Low complexity" evidence="7">
    <location>
        <begin position="196"/>
        <end position="213"/>
    </location>
</feature>
<dbReference type="PROSITE" id="PS51144">
    <property type="entry name" value="ALPHA_CA_2"/>
    <property type="match status" value="1"/>
</dbReference>
<keyword evidence="3 6" id="KW-0479">Metal-binding</keyword>
<comment type="function">
    <text evidence="6">Reversible hydration of carbon dioxide.</text>
</comment>
<dbReference type="SMART" id="SM01057">
    <property type="entry name" value="Carb_anhydrase"/>
    <property type="match status" value="1"/>
</dbReference>
<dbReference type="SUPFAM" id="SSF51069">
    <property type="entry name" value="Carbonic anhydrase"/>
    <property type="match status" value="1"/>
</dbReference>
<dbReference type="Gene3D" id="3.10.200.10">
    <property type="entry name" value="Alpha carbonic anhydrase"/>
    <property type="match status" value="1"/>
</dbReference>
<dbReference type="PANTHER" id="PTHR18952:SF243">
    <property type="entry name" value="CARBONIC ANHYDRASE"/>
    <property type="match status" value="1"/>
</dbReference>
<evidence type="ECO:0000259" key="8">
    <source>
        <dbReference type="PROSITE" id="PS51144"/>
    </source>
</evidence>
<evidence type="ECO:0000256" key="2">
    <source>
        <dbReference type="ARBA" id="ARBA00012925"/>
    </source>
</evidence>
<comment type="similarity">
    <text evidence="6">Belongs to the alpha-carbonic anhydrase family.</text>
</comment>
<feature type="signal peptide" evidence="6">
    <location>
        <begin position="1"/>
        <end position="24"/>
    </location>
</feature>
<keyword evidence="10" id="KW-1185">Reference proteome</keyword>
<dbReference type="PROSITE" id="PS00162">
    <property type="entry name" value="ALPHA_CA_1"/>
    <property type="match status" value="1"/>
</dbReference>
<evidence type="ECO:0000313" key="9">
    <source>
        <dbReference type="EMBL" id="KAG2571996.1"/>
    </source>
</evidence>
<dbReference type="GO" id="GO:0008270">
    <property type="term" value="F:zinc ion binding"/>
    <property type="evidence" value="ECO:0007669"/>
    <property type="project" value="UniProtKB-UniRule"/>
</dbReference>
<comment type="catalytic activity">
    <reaction evidence="6">
        <text>hydrogencarbonate + H(+) = CO2 + H2O</text>
        <dbReference type="Rhea" id="RHEA:10748"/>
        <dbReference type="ChEBI" id="CHEBI:15377"/>
        <dbReference type="ChEBI" id="CHEBI:15378"/>
        <dbReference type="ChEBI" id="CHEBI:16526"/>
        <dbReference type="ChEBI" id="CHEBI:17544"/>
        <dbReference type="EC" id="4.2.1.1"/>
    </reaction>
</comment>
<dbReference type="PANTHER" id="PTHR18952">
    <property type="entry name" value="CARBONIC ANHYDRASE"/>
    <property type="match status" value="1"/>
</dbReference>
<dbReference type="Pfam" id="PF00194">
    <property type="entry name" value="Carb_anhydrase"/>
    <property type="match status" value="1"/>
</dbReference>
<evidence type="ECO:0000256" key="7">
    <source>
        <dbReference type="SAM" id="MobiDB-lite"/>
    </source>
</evidence>
<dbReference type="EMBL" id="CM029049">
    <property type="protein sequence ID" value="KAG2571996.1"/>
    <property type="molecule type" value="Genomic_DNA"/>
</dbReference>
<dbReference type="AlphaFoldDB" id="A0A8T0QM08"/>
<evidence type="ECO:0000256" key="4">
    <source>
        <dbReference type="ARBA" id="ARBA00022833"/>
    </source>
</evidence>
<organism evidence="9 10">
    <name type="scientific">Panicum virgatum</name>
    <name type="common">Blackwell switchgrass</name>
    <dbReference type="NCBI Taxonomy" id="38727"/>
    <lineage>
        <taxon>Eukaryota</taxon>
        <taxon>Viridiplantae</taxon>
        <taxon>Streptophyta</taxon>
        <taxon>Embryophyta</taxon>
        <taxon>Tracheophyta</taxon>
        <taxon>Spermatophyta</taxon>
        <taxon>Magnoliopsida</taxon>
        <taxon>Liliopsida</taxon>
        <taxon>Poales</taxon>
        <taxon>Poaceae</taxon>
        <taxon>PACMAD clade</taxon>
        <taxon>Panicoideae</taxon>
        <taxon>Panicodae</taxon>
        <taxon>Paniceae</taxon>
        <taxon>Panicinae</taxon>
        <taxon>Panicum</taxon>
        <taxon>Panicum sect. Hiantes</taxon>
    </lineage>
</organism>
<dbReference type="CDD" id="cd03124">
    <property type="entry name" value="alpha_CA_prokaryotic_like"/>
    <property type="match status" value="1"/>
</dbReference>